<keyword evidence="2" id="KW-1185">Reference proteome</keyword>
<dbReference type="STRING" id="39966.A0A369K5S4"/>
<gene>
    <name evidence="1" type="ORF">Hypma_001403</name>
</gene>
<dbReference type="InterPro" id="IPR001680">
    <property type="entry name" value="WD40_rpt"/>
</dbReference>
<reference evidence="1" key="1">
    <citation type="submission" date="2018-04" db="EMBL/GenBank/DDBJ databases">
        <title>Whole genome sequencing of Hypsizygus marmoreus.</title>
        <authorList>
            <person name="Choi I.-G."/>
            <person name="Min B."/>
            <person name="Kim J.-G."/>
            <person name="Kim S."/>
            <person name="Oh Y.-L."/>
            <person name="Kong W.-S."/>
            <person name="Park H."/>
            <person name="Jeong J."/>
            <person name="Song E.-S."/>
        </authorList>
    </citation>
    <scope>NUCLEOTIDE SEQUENCE [LARGE SCALE GENOMIC DNA]</scope>
    <source>
        <strain evidence="1">51987-8</strain>
    </source>
</reference>
<dbReference type="EMBL" id="LUEZ02000012">
    <property type="protein sequence ID" value="RDB28137.1"/>
    <property type="molecule type" value="Genomic_DNA"/>
</dbReference>
<dbReference type="InParanoid" id="A0A369K5S4"/>
<comment type="caution">
    <text evidence="1">The sequence shown here is derived from an EMBL/GenBank/DDBJ whole genome shotgun (WGS) entry which is preliminary data.</text>
</comment>
<name>A0A369K5S4_HYPMA</name>
<dbReference type="OrthoDB" id="2654453at2759"/>
<organism evidence="1 2">
    <name type="scientific">Hypsizygus marmoreus</name>
    <name type="common">White beech mushroom</name>
    <name type="synonym">Agaricus marmoreus</name>
    <dbReference type="NCBI Taxonomy" id="39966"/>
    <lineage>
        <taxon>Eukaryota</taxon>
        <taxon>Fungi</taxon>
        <taxon>Dikarya</taxon>
        <taxon>Basidiomycota</taxon>
        <taxon>Agaricomycotina</taxon>
        <taxon>Agaricomycetes</taxon>
        <taxon>Agaricomycetidae</taxon>
        <taxon>Agaricales</taxon>
        <taxon>Tricholomatineae</taxon>
        <taxon>Lyophyllaceae</taxon>
        <taxon>Hypsizygus</taxon>
    </lineage>
</organism>
<dbReference type="InterPro" id="IPR036322">
    <property type="entry name" value="WD40_repeat_dom_sf"/>
</dbReference>
<accession>A0A369K5S4</accession>
<dbReference type="Gene3D" id="2.130.10.10">
    <property type="entry name" value="YVTN repeat-like/Quinoprotein amine dehydrogenase"/>
    <property type="match status" value="2"/>
</dbReference>
<dbReference type="AlphaFoldDB" id="A0A369K5S4"/>
<dbReference type="SMART" id="SM00320">
    <property type="entry name" value="WD40"/>
    <property type="match status" value="2"/>
</dbReference>
<dbReference type="InterPro" id="IPR015943">
    <property type="entry name" value="WD40/YVTN_repeat-like_dom_sf"/>
</dbReference>
<protein>
    <recommendedName>
        <fullName evidence="3">WD40 repeat-like protein</fullName>
    </recommendedName>
</protein>
<evidence type="ECO:0008006" key="3">
    <source>
        <dbReference type="Google" id="ProtNLM"/>
    </source>
</evidence>
<evidence type="ECO:0000313" key="2">
    <source>
        <dbReference type="Proteomes" id="UP000076154"/>
    </source>
</evidence>
<evidence type="ECO:0000313" key="1">
    <source>
        <dbReference type="EMBL" id="RDB28137.1"/>
    </source>
</evidence>
<sequence>MAIQSTPAGFSGSQNKAYSLFSIMTGHIGPIICLCATDDGKLASGDGVRMWNLRKMTELDRPSGAGQRGATTALSWIRREDEPDDGLVYGTANGFLVCWKETTSGENSLFEETYCVQIAKAVEVTGIAFEAGSNRIAICNRNSGVQVFLTDSRMELHHIFSIAISNHIPKAIAFGQMNGEHKDILTFGLYDGNIHMLRGRDGKVQQTRNTGGNAAVNARRGVFCIDDPLQGAALYRLDSGARIRTYPVGMEKPPRPRQVTFAEDCSVILSGSDHGVVYVFDRRSGEVLDKLKVGDDRIQATTATDIDETPFVLTAIAKGKGEASDIIVWQKNTDNRVQRKVKGHFPETWDSLKIVVSVCLCVASVVLIVHNLEVRVHFPDQFFVDQPAPYILHGQINADIVEKAMDYLGLI</sequence>
<dbReference type="SUPFAM" id="SSF50978">
    <property type="entry name" value="WD40 repeat-like"/>
    <property type="match status" value="1"/>
</dbReference>
<proteinExistence type="predicted"/>
<dbReference type="Proteomes" id="UP000076154">
    <property type="component" value="Unassembled WGS sequence"/>
</dbReference>